<evidence type="ECO:0000313" key="2">
    <source>
        <dbReference type="EMBL" id="KAJ7029960.1"/>
    </source>
</evidence>
<feature type="compositionally biased region" description="Acidic residues" evidence="1">
    <location>
        <begin position="162"/>
        <end position="171"/>
    </location>
</feature>
<accession>A0AAD6WZ64</accession>
<reference evidence="2" key="1">
    <citation type="submission" date="2023-03" db="EMBL/GenBank/DDBJ databases">
        <title>Massive genome expansion in bonnet fungi (Mycena s.s.) driven by repeated elements and novel gene families across ecological guilds.</title>
        <authorList>
            <consortium name="Lawrence Berkeley National Laboratory"/>
            <person name="Harder C.B."/>
            <person name="Miyauchi S."/>
            <person name="Viragh M."/>
            <person name="Kuo A."/>
            <person name="Thoen E."/>
            <person name="Andreopoulos B."/>
            <person name="Lu D."/>
            <person name="Skrede I."/>
            <person name="Drula E."/>
            <person name="Henrissat B."/>
            <person name="Morin E."/>
            <person name="Kohler A."/>
            <person name="Barry K."/>
            <person name="LaButti K."/>
            <person name="Morin E."/>
            <person name="Salamov A."/>
            <person name="Lipzen A."/>
            <person name="Mereny Z."/>
            <person name="Hegedus B."/>
            <person name="Baldrian P."/>
            <person name="Stursova M."/>
            <person name="Weitz H."/>
            <person name="Taylor A."/>
            <person name="Grigoriev I.V."/>
            <person name="Nagy L.G."/>
            <person name="Martin F."/>
            <person name="Kauserud H."/>
        </authorList>
    </citation>
    <scope>NUCLEOTIDE SEQUENCE</scope>
    <source>
        <strain evidence="2">CBHHK200</strain>
    </source>
</reference>
<feature type="compositionally biased region" description="Low complexity" evidence="1">
    <location>
        <begin position="320"/>
        <end position="341"/>
    </location>
</feature>
<sequence length="352" mass="37020">MIPSSIENLRTPPPEFVLCYVNDHLGRNFTNHDDFSQKVNKTYWLMLLPAEDTKSGRDGVYSLKTDILQRKPYHYDEDRVVGSVAEWKDVLPVKHPDACRRGTCPRHPREAGGRLDSPRRGADTDDVKPRVKREMEDDEEAGRPRSRRVKLDASPQRSASDSESEDSDINEPEAHGGIHINPNSLANSVTHADATSIARANPSSLPSANPSSLPRADPSSLLRANPNSLARPTPAPSLPAVVHTPAPMSAAAPALHEPKGPPHVRIAATHAPLWVSSASKLRGVSAPATSSTVSSTSSLSASTATSGVSKAAPVGKGKGRAAPLGGADAAHASGSGSGSLSGVAQAMGAIEL</sequence>
<feature type="compositionally biased region" description="Low complexity" evidence="1">
    <location>
        <begin position="200"/>
        <end position="216"/>
    </location>
</feature>
<feature type="region of interest" description="Disordered" evidence="1">
    <location>
        <begin position="288"/>
        <end position="341"/>
    </location>
</feature>
<dbReference type="EMBL" id="JARJCM010000095">
    <property type="protein sequence ID" value="KAJ7029960.1"/>
    <property type="molecule type" value="Genomic_DNA"/>
</dbReference>
<dbReference type="AlphaFoldDB" id="A0AAD6WZ64"/>
<feature type="region of interest" description="Disordered" evidence="1">
    <location>
        <begin position="95"/>
        <end position="185"/>
    </location>
</feature>
<gene>
    <name evidence="2" type="ORF">C8F04DRAFT_1264312</name>
</gene>
<organism evidence="2 3">
    <name type="scientific">Mycena alexandri</name>
    <dbReference type="NCBI Taxonomy" id="1745969"/>
    <lineage>
        <taxon>Eukaryota</taxon>
        <taxon>Fungi</taxon>
        <taxon>Dikarya</taxon>
        <taxon>Basidiomycota</taxon>
        <taxon>Agaricomycotina</taxon>
        <taxon>Agaricomycetes</taxon>
        <taxon>Agaricomycetidae</taxon>
        <taxon>Agaricales</taxon>
        <taxon>Marasmiineae</taxon>
        <taxon>Mycenaceae</taxon>
        <taxon>Mycena</taxon>
    </lineage>
</organism>
<evidence type="ECO:0000313" key="3">
    <source>
        <dbReference type="Proteomes" id="UP001218188"/>
    </source>
</evidence>
<feature type="region of interest" description="Disordered" evidence="1">
    <location>
        <begin position="200"/>
        <end position="243"/>
    </location>
</feature>
<evidence type="ECO:0000256" key="1">
    <source>
        <dbReference type="SAM" id="MobiDB-lite"/>
    </source>
</evidence>
<protein>
    <submittedName>
        <fullName evidence="2">Uncharacterized protein</fullName>
    </submittedName>
</protein>
<keyword evidence="3" id="KW-1185">Reference proteome</keyword>
<comment type="caution">
    <text evidence="2">The sequence shown here is derived from an EMBL/GenBank/DDBJ whole genome shotgun (WGS) entry which is preliminary data.</text>
</comment>
<feature type="compositionally biased region" description="Basic and acidic residues" evidence="1">
    <location>
        <begin position="107"/>
        <end position="135"/>
    </location>
</feature>
<name>A0AAD6WZ64_9AGAR</name>
<feature type="compositionally biased region" description="Low complexity" evidence="1">
    <location>
        <begin position="288"/>
        <end position="309"/>
    </location>
</feature>
<proteinExistence type="predicted"/>
<dbReference type="Proteomes" id="UP001218188">
    <property type="component" value="Unassembled WGS sequence"/>
</dbReference>